<evidence type="ECO:0000256" key="7">
    <source>
        <dbReference type="ARBA" id="ARBA00023116"/>
    </source>
</evidence>
<dbReference type="UniPathway" id="UPA00326"/>
<dbReference type="Pfam" id="PF00317">
    <property type="entry name" value="Ribonuc_red_lgN"/>
    <property type="match status" value="1"/>
</dbReference>
<accession>J1JGD3</accession>
<dbReference type="InterPro" id="IPR026459">
    <property type="entry name" value="RNR_1b_NrdE"/>
</dbReference>
<feature type="domain" description="Ribonucleotide reductase large subunit" evidence="11">
    <location>
        <begin position="577"/>
        <end position="599"/>
    </location>
</feature>
<dbReference type="GO" id="GO:0005524">
    <property type="term" value="F:ATP binding"/>
    <property type="evidence" value="ECO:0007669"/>
    <property type="project" value="UniProtKB-KW"/>
</dbReference>
<dbReference type="SUPFAM" id="SSF48168">
    <property type="entry name" value="R1 subunit of ribonucleotide reductase, N-terminal domain"/>
    <property type="match status" value="1"/>
</dbReference>
<gene>
    <name evidence="12" type="ORF">MCW_01489</name>
</gene>
<dbReference type="Pfam" id="PF08343">
    <property type="entry name" value="RNR_N"/>
    <property type="match status" value="1"/>
</dbReference>
<dbReference type="EC" id="1.17.4.1" evidence="2 10"/>
<evidence type="ECO:0000256" key="2">
    <source>
        <dbReference type="ARBA" id="ARBA00012274"/>
    </source>
</evidence>
<evidence type="ECO:0000259" key="11">
    <source>
        <dbReference type="PROSITE" id="PS00089"/>
    </source>
</evidence>
<dbReference type="InterPro" id="IPR008926">
    <property type="entry name" value="RNR_R1-su_N"/>
</dbReference>
<comment type="catalytic activity">
    <reaction evidence="9 10">
        <text>a 2'-deoxyribonucleoside 5'-diphosphate + [thioredoxin]-disulfide + H2O = a ribonucleoside 5'-diphosphate + [thioredoxin]-dithiol</text>
        <dbReference type="Rhea" id="RHEA:23252"/>
        <dbReference type="Rhea" id="RHEA-COMP:10698"/>
        <dbReference type="Rhea" id="RHEA-COMP:10700"/>
        <dbReference type="ChEBI" id="CHEBI:15377"/>
        <dbReference type="ChEBI" id="CHEBI:29950"/>
        <dbReference type="ChEBI" id="CHEBI:50058"/>
        <dbReference type="ChEBI" id="CHEBI:57930"/>
        <dbReference type="ChEBI" id="CHEBI:73316"/>
        <dbReference type="EC" id="1.17.4.1"/>
    </reaction>
</comment>
<dbReference type="NCBIfam" id="TIGR02506">
    <property type="entry name" value="NrdE_NrdA"/>
    <property type="match status" value="1"/>
</dbReference>
<evidence type="ECO:0000313" key="12">
    <source>
        <dbReference type="EMBL" id="EJF83195.1"/>
    </source>
</evidence>
<name>J1JGD3_9HYPH</name>
<keyword evidence="5" id="KW-0067">ATP-binding</keyword>
<protein>
    <recommendedName>
        <fullName evidence="2 10">Ribonucleoside-diphosphate reductase</fullName>
        <ecNumber evidence="2 10">1.17.4.1</ecNumber>
    </recommendedName>
</protein>
<dbReference type="Pfam" id="PF02867">
    <property type="entry name" value="Ribonuc_red_lgC"/>
    <property type="match status" value="1"/>
</dbReference>
<evidence type="ECO:0000256" key="9">
    <source>
        <dbReference type="ARBA" id="ARBA00047754"/>
    </source>
</evidence>
<dbReference type="STRING" id="1094564.MCW_01489"/>
<dbReference type="Proteomes" id="UP000002646">
    <property type="component" value="Unassembled WGS sequence"/>
</dbReference>
<comment type="function">
    <text evidence="10">Provides the precursors necessary for DNA synthesis. Catalyzes the biosynthesis of deoxyribonucleotides from the corresponding ribonucleotides.</text>
</comment>
<dbReference type="GO" id="GO:0005971">
    <property type="term" value="C:ribonucleoside-diphosphate reductase complex"/>
    <property type="evidence" value="ECO:0007669"/>
    <property type="project" value="TreeGrafter"/>
</dbReference>
<dbReference type="NCBIfam" id="TIGR04170">
    <property type="entry name" value="RNR_1b_NrdE"/>
    <property type="match status" value="1"/>
</dbReference>
<keyword evidence="8" id="KW-1015">Disulfide bond</keyword>
<evidence type="ECO:0000256" key="8">
    <source>
        <dbReference type="ARBA" id="ARBA00023157"/>
    </source>
</evidence>
<dbReference type="SUPFAM" id="SSF51998">
    <property type="entry name" value="PFL-like glycyl radical enzymes"/>
    <property type="match status" value="1"/>
</dbReference>
<dbReference type="InterPro" id="IPR039718">
    <property type="entry name" value="Rrm1"/>
</dbReference>
<dbReference type="PANTHER" id="PTHR11573:SF30">
    <property type="entry name" value="RIBONUCLEOSIDE-DIPHOSPHATE REDUCTASE 2 SUBUNIT ALPHA"/>
    <property type="match status" value="1"/>
</dbReference>
<keyword evidence="6 10" id="KW-0560">Oxidoreductase</keyword>
<dbReference type="InterPro" id="IPR013509">
    <property type="entry name" value="RNR_lsu_N"/>
</dbReference>
<sequence>MCKEGIGKILETVGIEQSQKSDQITDYHALNAMLNLYDENGHIQFDMDRLATRQYFLQHVNQNTVFFHNLKEKIDYLIEEGYYEKALFELYDFSFIKRLFKRAYAFKFRFPTFLGAFKYYTSYTLKTFDGKRYLERYEDRICLVALYLAQGNKALAESFVDEIITGRFQPATPTFLNAGKKQRGELVSCFLLRVEDNMESIGRSINSALQLSKRGGGVALCLTNLREAGAPIKKIENQSSGVLPVMKLLEDSFSYANQLGARQGAGAVYLHAHHLDIMKFLDTKRENADEKVRIKTLSLGVVIPDITFELARNNEDMYLFSSYDIEHVTGKPFSDISLTEHYRSFVDNAKIRKKKISARIFFQTLAEIQFESGYPYILFEDTANRANPIAGRISMSNLCSEILQVSEPSELETDLTYRTVGSDISCNLGSMNIAKAMESDDFGRTVETAVRALTAVSDMSDIACVPSISKGNSESHAIGLGQMNLHGFLAREQIYYGSPEAIDFTNIYFYTVTYHAIRASNLIARERQKMFVGFEKSAYADGSFFTKYIEKEWKPQFALVQELFARNNIVIPDHKDWQELKKSVIEYGLYNRNLQAVPPTGSISYINHATSSIHPIASKIEIRKEGKIGRVYYPAPYMDNTNLNFYQDAYEIGPEKIIDTYAAATQHVDQGLSLTLFFPDTATTRDINRAQIYAWKKGIKSIYYVRLRQVALSGTEVDGCVSCSL</sequence>
<organism evidence="12 13">
    <name type="scientific">Cardidatus Bartonella washoeensis 085-0475</name>
    <dbReference type="NCBI Taxonomy" id="1094564"/>
    <lineage>
        <taxon>Bacteria</taxon>
        <taxon>Pseudomonadati</taxon>
        <taxon>Pseudomonadota</taxon>
        <taxon>Alphaproteobacteria</taxon>
        <taxon>Hyphomicrobiales</taxon>
        <taxon>Bartonellaceae</taxon>
        <taxon>Bartonella</taxon>
    </lineage>
</organism>
<evidence type="ECO:0000256" key="3">
    <source>
        <dbReference type="ARBA" id="ARBA00022533"/>
    </source>
</evidence>
<evidence type="ECO:0000256" key="5">
    <source>
        <dbReference type="ARBA" id="ARBA00022840"/>
    </source>
</evidence>
<dbReference type="PRINTS" id="PR01183">
    <property type="entry name" value="RIBORDTASEM1"/>
</dbReference>
<dbReference type="PATRIC" id="fig|1094564.3.peg.1745"/>
<dbReference type="PROSITE" id="PS00089">
    <property type="entry name" value="RIBORED_LARGE"/>
    <property type="match status" value="1"/>
</dbReference>
<dbReference type="GO" id="GO:0004748">
    <property type="term" value="F:ribonucleoside-diphosphate reductase activity, thioredoxin disulfide as acceptor"/>
    <property type="evidence" value="ECO:0007669"/>
    <property type="project" value="UniProtKB-EC"/>
</dbReference>
<keyword evidence="4" id="KW-0547">Nucleotide-binding</keyword>
<comment type="similarity">
    <text evidence="1 10">Belongs to the ribonucleoside diphosphate reductase large chain family.</text>
</comment>
<keyword evidence="3" id="KW-0021">Allosteric enzyme</keyword>
<dbReference type="AlphaFoldDB" id="J1JGD3"/>
<dbReference type="GO" id="GO:0009263">
    <property type="term" value="P:deoxyribonucleotide biosynthetic process"/>
    <property type="evidence" value="ECO:0007669"/>
    <property type="project" value="UniProtKB-KW"/>
</dbReference>
<comment type="caution">
    <text evidence="12">The sequence shown here is derived from an EMBL/GenBank/DDBJ whole genome shotgun (WGS) entry which is preliminary data.</text>
</comment>
<evidence type="ECO:0000256" key="10">
    <source>
        <dbReference type="RuleBase" id="RU003410"/>
    </source>
</evidence>
<evidence type="ECO:0000313" key="13">
    <source>
        <dbReference type="Proteomes" id="UP000002646"/>
    </source>
</evidence>
<dbReference type="EMBL" id="AILX01000030">
    <property type="protein sequence ID" value="EJF83195.1"/>
    <property type="molecule type" value="Genomic_DNA"/>
</dbReference>
<dbReference type="InterPro" id="IPR013346">
    <property type="entry name" value="NrdE_NrdA_C"/>
</dbReference>
<dbReference type="InterPro" id="IPR013554">
    <property type="entry name" value="RNR_N"/>
</dbReference>
<dbReference type="HOGENOM" id="CLU_000404_4_1_5"/>
<reference evidence="12 13" key="1">
    <citation type="submission" date="2012-03" db="EMBL/GenBank/DDBJ databases">
        <title>The Genome Sequence of Bartonella washoensis 085-0475.</title>
        <authorList>
            <consortium name="The Broad Institute Genome Sequencing Platform"/>
            <consortium name="The Broad Institute Genome Sequencing Center for Infectious Disease"/>
            <person name="Feldgarden M."/>
            <person name="Kirby J."/>
            <person name="Kosoy M."/>
            <person name="Birtles R."/>
            <person name="Probert W.S."/>
            <person name="Chiaraviglio L."/>
            <person name="Young S.K."/>
            <person name="Zeng Q."/>
            <person name="Gargeya S."/>
            <person name="Fitzgerald M."/>
            <person name="Haas B."/>
            <person name="Abouelleil A."/>
            <person name="Alvarado L."/>
            <person name="Arachchi H.M."/>
            <person name="Berlin A."/>
            <person name="Chapman S.B."/>
            <person name="Gearin G."/>
            <person name="Goldberg J."/>
            <person name="Griggs A."/>
            <person name="Gujja S."/>
            <person name="Hansen M."/>
            <person name="Heiman D."/>
            <person name="Howarth C."/>
            <person name="Larimer J."/>
            <person name="Lui A."/>
            <person name="MacDonald P.J.P."/>
            <person name="McCowen C."/>
            <person name="Montmayeur A."/>
            <person name="Murphy C."/>
            <person name="Neiman D."/>
            <person name="Pearson M."/>
            <person name="Priest M."/>
            <person name="Roberts A."/>
            <person name="Saif S."/>
            <person name="Shea T."/>
            <person name="Sisk P."/>
            <person name="Stolte C."/>
            <person name="Sykes S."/>
            <person name="Wortman J."/>
            <person name="Nusbaum C."/>
            <person name="Birren B."/>
        </authorList>
    </citation>
    <scope>NUCLEOTIDE SEQUENCE [LARGE SCALE GENOMIC DNA]</scope>
    <source>
        <strain evidence="12 13">085-0475</strain>
    </source>
</reference>
<proteinExistence type="inferred from homology"/>
<evidence type="ECO:0000256" key="6">
    <source>
        <dbReference type="ARBA" id="ARBA00023002"/>
    </source>
</evidence>
<dbReference type="PANTHER" id="PTHR11573">
    <property type="entry name" value="RIBONUCLEOSIDE-DIPHOSPHATE REDUCTASE LARGE CHAIN"/>
    <property type="match status" value="1"/>
</dbReference>
<keyword evidence="7 10" id="KW-0215">Deoxyribonucleotide synthesis</keyword>
<dbReference type="Gene3D" id="3.20.70.20">
    <property type="match status" value="1"/>
</dbReference>
<dbReference type="CDD" id="cd01679">
    <property type="entry name" value="RNR_I"/>
    <property type="match status" value="1"/>
</dbReference>
<dbReference type="Gene3D" id="1.10.1650.20">
    <property type="match status" value="1"/>
</dbReference>
<evidence type="ECO:0000256" key="4">
    <source>
        <dbReference type="ARBA" id="ARBA00022741"/>
    </source>
</evidence>
<evidence type="ECO:0000256" key="1">
    <source>
        <dbReference type="ARBA" id="ARBA00010406"/>
    </source>
</evidence>
<dbReference type="InterPro" id="IPR000788">
    <property type="entry name" value="RNR_lg_C"/>
</dbReference>